<dbReference type="InterPro" id="IPR050833">
    <property type="entry name" value="Poly_Biosynth_Transport"/>
</dbReference>
<dbReference type="PANTHER" id="PTHR30250:SF10">
    <property type="entry name" value="LIPOPOLYSACCHARIDE BIOSYNTHESIS PROTEIN WZXC"/>
    <property type="match status" value="1"/>
</dbReference>
<dbReference type="Proteomes" id="UP000500895">
    <property type="component" value="Chromosome"/>
</dbReference>
<evidence type="ECO:0000256" key="1">
    <source>
        <dbReference type="ARBA" id="ARBA00004651"/>
    </source>
</evidence>
<evidence type="ECO:0000256" key="7">
    <source>
        <dbReference type="SAM" id="Phobius"/>
    </source>
</evidence>
<evidence type="ECO:0000256" key="4">
    <source>
        <dbReference type="ARBA" id="ARBA00022692"/>
    </source>
</evidence>
<dbReference type="RefSeq" id="WP_244637493.1">
    <property type="nucleotide sequence ID" value="NZ_CP050066.2"/>
</dbReference>
<evidence type="ECO:0000313" key="9">
    <source>
        <dbReference type="Proteomes" id="UP000500895"/>
    </source>
</evidence>
<feature type="transmembrane region" description="Helical" evidence="7">
    <location>
        <begin position="312"/>
        <end position="332"/>
    </location>
</feature>
<keyword evidence="6 7" id="KW-0472">Membrane</keyword>
<reference evidence="8 9" key="1">
    <citation type="journal article" date="2020" name="Int. J. Syst. Evol. Microbiol.">
        <title>Description and complete genome sequences of Bradyrhizobium symbiodeficiens sp. nov., a non-symbiotic bacterium associated with legumes native to Canada.</title>
        <authorList>
            <person name="Bromfield E.S.P."/>
            <person name="Cloutier S."/>
            <person name="Nguyen H.D.T."/>
        </authorList>
    </citation>
    <scope>NUCLEOTIDE SEQUENCE [LARGE SCALE GENOMIC DNA]</scope>
    <source>
        <strain evidence="8 9">101S1MB</strain>
    </source>
</reference>
<feature type="transmembrane region" description="Helical" evidence="7">
    <location>
        <begin position="38"/>
        <end position="61"/>
    </location>
</feature>
<dbReference type="GO" id="GO:0005886">
    <property type="term" value="C:plasma membrane"/>
    <property type="evidence" value="ECO:0007669"/>
    <property type="project" value="UniProtKB-SubCell"/>
</dbReference>
<feature type="transmembrane region" description="Helical" evidence="7">
    <location>
        <begin position="407"/>
        <end position="427"/>
    </location>
</feature>
<dbReference type="Pfam" id="PF13440">
    <property type="entry name" value="Polysacc_synt_3"/>
    <property type="match status" value="1"/>
</dbReference>
<dbReference type="AlphaFoldDB" id="A0A6G9AEC5"/>
<feature type="transmembrane region" description="Helical" evidence="7">
    <location>
        <begin position="137"/>
        <end position="155"/>
    </location>
</feature>
<evidence type="ECO:0000313" key="8">
    <source>
        <dbReference type="EMBL" id="QIP10788.2"/>
    </source>
</evidence>
<evidence type="ECO:0000256" key="5">
    <source>
        <dbReference type="ARBA" id="ARBA00022989"/>
    </source>
</evidence>
<keyword evidence="5 7" id="KW-1133">Transmembrane helix</keyword>
<comment type="subcellular location">
    <subcellularLocation>
        <location evidence="1">Cell membrane</location>
        <topology evidence="1">Multi-pass membrane protein</topology>
    </subcellularLocation>
</comment>
<proteinExistence type="inferred from homology"/>
<dbReference type="PANTHER" id="PTHR30250">
    <property type="entry name" value="PST FAMILY PREDICTED COLANIC ACID TRANSPORTER"/>
    <property type="match status" value="1"/>
</dbReference>
<name>A0A6G9AEC5_9BRAD</name>
<keyword evidence="3" id="KW-1003">Cell membrane</keyword>
<feature type="transmembrane region" description="Helical" evidence="7">
    <location>
        <begin position="473"/>
        <end position="500"/>
    </location>
</feature>
<evidence type="ECO:0000256" key="3">
    <source>
        <dbReference type="ARBA" id="ARBA00022475"/>
    </source>
</evidence>
<dbReference type="EMBL" id="CP050066">
    <property type="protein sequence ID" value="QIP10788.2"/>
    <property type="molecule type" value="Genomic_DNA"/>
</dbReference>
<evidence type="ECO:0000256" key="6">
    <source>
        <dbReference type="ARBA" id="ARBA00023136"/>
    </source>
</evidence>
<evidence type="ECO:0000256" key="2">
    <source>
        <dbReference type="ARBA" id="ARBA00007430"/>
    </source>
</evidence>
<accession>A0A6G9AEC5</accession>
<feature type="transmembrane region" description="Helical" evidence="7">
    <location>
        <begin position="167"/>
        <end position="189"/>
    </location>
</feature>
<comment type="similarity">
    <text evidence="2">Belongs to the polysaccharide synthase family.</text>
</comment>
<protein>
    <submittedName>
        <fullName evidence="8">Lipopolysaccharide biosynthesis protein</fullName>
    </submittedName>
</protein>
<feature type="transmembrane region" description="Helical" evidence="7">
    <location>
        <begin position="67"/>
        <end position="86"/>
    </location>
</feature>
<keyword evidence="4 7" id="KW-0812">Transmembrane</keyword>
<feature type="transmembrane region" description="Helical" evidence="7">
    <location>
        <begin position="195"/>
        <end position="216"/>
    </location>
</feature>
<feature type="transmembrane region" description="Helical" evidence="7">
    <location>
        <begin position="383"/>
        <end position="401"/>
    </location>
</feature>
<feature type="transmembrane region" description="Helical" evidence="7">
    <location>
        <begin position="439"/>
        <end position="461"/>
    </location>
</feature>
<sequence length="510" mass="54251">MLLMDGVGWSRMVERTEAYFDDHKVVEDLGRRALRGGIVSLVMQYGNGALQLVGAIILARLLTPEDFGLVAIFIVVTSFAPMLIDFGLGEATAQRSRITPGQISSLFWFSTAGGVIVAVVSAAFGPLIASIFHDPRLGPITLCASVTFAFLGVSSQHMALLRRTMQFGAIARIQVSSTFVGVVVAVAMASYGYGYWALVLRPIASALCVVIGSWFLCSWKPGLPVFDSEVKSMMRFGLHVVGFSVAYNIAKAVDRIGLGLFYRPDVVGYYQNATVLYEYSILLVIGQAQAVGTPSLSKLRSDPVALRQKYEAALSVLAFFLMPIAAILSVTAQDITVLLLGEKWHVAGSLLSIVAARGIFQVVEGSQAWLHLSLGRPDRWQNWGVVTLGVQLMAVVAGLSFGPTGVAAATVLVALLIAIPSVVYAGGSIGIDAALVIRAVGPQLVGAIGILAAGWGLQIAILSDFQSLIRIPLSVAFCTFLYLLIVAGVFGLTGPIKLVGSVARDLMRTR</sequence>
<gene>
    <name evidence="8" type="ORF">HAV00_04195</name>
</gene>
<dbReference type="CDD" id="cd13127">
    <property type="entry name" value="MATE_tuaB_like"/>
    <property type="match status" value="1"/>
</dbReference>
<organism evidence="8 9">
    <name type="scientific">Bradyrhizobium symbiodeficiens</name>
    <dbReference type="NCBI Taxonomy" id="1404367"/>
    <lineage>
        <taxon>Bacteria</taxon>
        <taxon>Pseudomonadati</taxon>
        <taxon>Pseudomonadota</taxon>
        <taxon>Alphaproteobacteria</taxon>
        <taxon>Hyphomicrobiales</taxon>
        <taxon>Nitrobacteraceae</taxon>
        <taxon>Bradyrhizobium</taxon>
    </lineage>
</organism>
<feature type="transmembrane region" description="Helical" evidence="7">
    <location>
        <begin position="106"/>
        <end position="131"/>
    </location>
</feature>